<evidence type="ECO:0000256" key="14">
    <source>
        <dbReference type="ARBA" id="ARBA00023242"/>
    </source>
</evidence>
<dbReference type="InterPro" id="IPR031327">
    <property type="entry name" value="MCM"/>
</dbReference>
<feature type="domain" description="MCM C-terminal AAA(+) ATPase" evidence="20">
    <location>
        <begin position="216"/>
        <end position="419"/>
    </location>
</feature>
<dbReference type="GO" id="GO:0042555">
    <property type="term" value="C:MCM complex"/>
    <property type="evidence" value="ECO:0000318"/>
    <property type="project" value="GO_Central"/>
</dbReference>
<dbReference type="GO" id="GO:0008270">
    <property type="term" value="F:zinc ion binding"/>
    <property type="evidence" value="ECO:0007669"/>
    <property type="project" value="UniProtKB-KW"/>
</dbReference>
<keyword evidence="23" id="KW-1185">Reference proteome</keyword>
<evidence type="ECO:0000256" key="7">
    <source>
        <dbReference type="ARBA" id="ARBA00022771"/>
    </source>
</evidence>
<evidence type="ECO:0000259" key="20">
    <source>
        <dbReference type="PROSITE" id="PS50051"/>
    </source>
</evidence>
<sequence>MVHWSSNTIIRKVPKKNIHCRVTGLPVCPELVRTRLPKCSDVGNFLCITGTVIRTGTVKLLDFKKFYMCIKCKHVFQVEADYEQYYTVCSPSKCPNSDSCNRGFVALEEKGASPENCRNFQEVKVQEQAGRLKVGTVPRSLWVVLLDDLVDCCKPGDDVNITGVVSRRWRPLYKDRRCNVELSIRANHVQVTNMQKNDKESFYKFWEENRSCALEGRDLILSSVCPQIYGMYMVKLALLLVLIGGNQRVDESGTKVRGESHLLLVGDPGTGKSQMMKYACRVMPRSILTTGVGCTSAGLTVTAVQDSGEWQLEAGALVLADGGICCIDEFNSIQKHDRASIHEAMEQQTISVAKAGLVCKLNTRCSVIACTNPKGQYDINESISVNTAIATPLLSRFDVVLVLLDSQNPEWDQVVSSHILMKKCTCMKSVGVTSSAWSIEKIRAYLSFVKLLLPTLSNDAMRLIMSEYYKAQRKSEDVCHATRTTMRLLESLVRLSQAHAKLMMRDEVTVQDAVMAVTLMEATMLNVCLFVYIYICLFVCLFVCMYVCLFVYIYICLFVCLFVCFFVCLFVCMYVCLYVSLYVCLFVCSYSCLYSYLFVCLFVCSLVSVFCFHCLFLI</sequence>
<evidence type="ECO:0000256" key="19">
    <source>
        <dbReference type="SAM" id="Phobius"/>
    </source>
</evidence>
<dbReference type="SUPFAM" id="SSF52540">
    <property type="entry name" value="P-loop containing nucleoside triphosphate hydrolases"/>
    <property type="match status" value="1"/>
</dbReference>
<reference evidence="22" key="3">
    <citation type="submission" date="2015-06" db="UniProtKB">
        <authorList>
            <consortium name="EnsemblMetazoa"/>
        </authorList>
    </citation>
    <scope>IDENTIFICATION</scope>
</reference>
<comment type="similarity">
    <text evidence="18">Belongs to the MCM family.</text>
</comment>
<dbReference type="CTD" id="20214970"/>
<name>T1G1M2_HELRO</name>
<keyword evidence="5 18" id="KW-0547">Nucleotide-binding</keyword>
<comment type="subcellular location">
    <subcellularLocation>
        <location evidence="1">Nucleus</location>
    </subcellularLocation>
</comment>
<dbReference type="InterPro" id="IPR041562">
    <property type="entry name" value="MCM_lid"/>
</dbReference>
<evidence type="ECO:0000256" key="5">
    <source>
        <dbReference type="ARBA" id="ARBA00022741"/>
    </source>
</evidence>
<feature type="transmembrane region" description="Helical" evidence="19">
    <location>
        <begin position="529"/>
        <end position="552"/>
    </location>
</feature>
<keyword evidence="19" id="KW-0812">Transmembrane</keyword>
<dbReference type="RefSeq" id="XP_009013081.1">
    <property type="nucleotide sequence ID" value="XM_009014833.1"/>
</dbReference>
<gene>
    <name evidence="22" type="primary">20214970</name>
    <name evidence="21" type="ORF">HELRODRAFT_74084</name>
</gene>
<dbReference type="Gene3D" id="3.40.50.300">
    <property type="entry name" value="P-loop containing nucleotide triphosphate hydrolases"/>
    <property type="match status" value="1"/>
</dbReference>
<dbReference type="GO" id="GO:0005634">
    <property type="term" value="C:nucleus"/>
    <property type="evidence" value="ECO:0000318"/>
    <property type="project" value="GO_Central"/>
</dbReference>
<feature type="transmembrane region" description="Helical" evidence="19">
    <location>
        <begin position="559"/>
        <end position="581"/>
    </location>
</feature>
<accession>T1G1M2</accession>
<keyword evidence="11 18" id="KW-0067">ATP-binding</keyword>
<dbReference type="HOGENOM" id="CLU_000995_7_2_1"/>
<dbReference type="PANTHER" id="PTHR11630:SF48">
    <property type="entry name" value="DNA HELICASE MCM9"/>
    <property type="match status" value="1"/>
</dbReference>
<dbReference type="GO" id="GO:0006260">
    <property type="term" value="P:DNA replication"/>
    <property type="evidence" value="ECO:0007669"/>
    <property type="project" value="InterPro"/>
</dbReference>
<keyword evidence="10" id="KW-0862">Zinc</keyword>
<dbReference type="InterPro" id="IPR027417">
    <property type="entry name" value="P-loop_NTPase"/>
</dbReference>
<reference evidence="23" key="1">
    <citation type="submission" date="2012-12" db="EMBL/GenBank/DDBJ databases">
        <authorList>
            <person name="Hellsten U."/>
            <person name="Grimwood J."/>
            <person name="Chapman J.A."/>
            <person name="Shapiro H."/>
            <person name="Aerts A."/>
            <person name="Otillar R.P."/>
            <person name="Terry A.Y."/>
            <person name="Boore J.L."/>
            <person name="Simakov O."/>
            <person name="Marletaz F."/>
            <person name="Cho S.-J."/>
            <person name="Edsinger-Gonzales E."/>
            <person name="Havlak P."/>
            <person name="Kuo D.-H."/>
            <person name="Larsson T."/>
            <person name="Lv J."/>
            <person name="Arendt D."/>
            <person name="Savage R."/>
            <person name="Osoegawa K."/>
            <person name="de Jong P."/>
            <person name="Lindberg D.R."/>
            <person name="Seaver E.C."/>
            <person name="Weisblat D.A."/>
            <person name="Putnam N.H."/>
            <person name="Grigoriev I.V."/>
            <person name="Rokhsar D.S."/>
        </authorList>
    </citation>
    <scope>NUCLEOTIDE SEQUENCE</scope>
</reference>
<dbReference type="AlphaFoldDB" id="T1G1M2"/>
<dbReference type="EC" id="3.6.4.12" evidence="2"/>
<evidence type="ECO:0000256" key="1">
    <source>
        <dbReference type="ARBA" id="ARBA00004123"/>
    </source>
</evidence>
<keyword evidence="8" id="KW-0378">Hydrolase</keyword>
<keyword evidence="7" id="KW-0863">Zinc-finger</keyword>
<dbReference type="SMART" id="SM00382">
    <property type="entry name" value="AAA"/>
    <property type="match status" value="1"/>
</dbReference>
<evidence type="ECO:0000313" key="23">
    <source>
        <dbReference type="Proteomes" id="UP000015101"/>
    </source>
</evidence>
<dbReference type="STRING" id="6412.T1G1M2"/>
<evidence type="ECO:0000256" key="2">
    <source>
        <dbReference type="ARBA" id="ARBA00012551"/>
    </source>
</evidence>
<dbReference type="Proteomes" id="UP000015101">
    <property type="component" value="Unassembled WGS sequence"/>
</dbReference>
<reference evidence="21 23" key="2">
    <citation type="journal article" date="2013" name="Nature">
        <title>Insights into bilaterian evolution from three spiralian genomes.</title>
        <authorList>
            <person name="Simakov O."/>
            <person name="Marletaz F."/>
            <person name="Cho S.J."/>
            <person name="Edsinger-Gonzales E."/>
            <person name="Havlak P."/>
            <person name="Hellsten U."/>
            <person name="Kuo D.H."/>
            <person name="Larsson T."/>
            <person name="Lv J."/>
            <person name="Arendt D."/>
            <person name="Savage R."/>
            <person name="Osoegawa K."/>
            <person name="de Jong P."/>
            <person name="Grimwood J."/>
            <person name="Chapman J.A."/>
            <person name="Shapiro H."/>
            <person name="Aerts A."/>
            <person name="Otillar R.P."/>
            <person name="Terry A.Y."/>
            <person name="Boore J.L."/>
            <person name="Grigoriev I.V."/>
            <person name="Lindberg D.R."/>
            <person name="Seaver E.C."/>
            <person name="Weisblat D.A."/>
            <person name="Putnam N.H."/>
            <person name="Rokhsar D.S."/>
        </authorList>
    </citation>
    <scope>NUCLEOTIDE SEQUENCE</scope>
</reference>
<dbReference type="EMBL" id="KB096023">
    <property type="protein sequence ID" value="ESO09059.1"/>
    <property type="molecule type" value="Genomic_DNA"/>
</dbReference>
<dbReference type="SUPFAM" id="SSF50249">
    <property type="entry name" value="Nucleic acid-binding proteins"/>
    <property type="match status" value="1"/>
</dbReference>
<evidence type="ECO:0000256" key="12">
    <source>
        <dbReference type="ARBA" id="ARBA00023125"/>
    </source>
</evidence>
<evidence type="ECO:0000256" key="18">
    <source>
        <dbReference type="RuleBase" id="RU004070"/>
    </source>
</evidence>
<dbReference type="GO" id="GO:0016787">
    <property type="term" value="F:hydrolase activity"/>
    <property type="evidence" value="ECO:0007669"/>
    <property type="project" value="UniProtKB-KW"/>
</dbReference>
<evidence type="ECO:0000256" key="11">
    <source>
        <dbReference type="ARBA" id="ARBA00022840"/>
    </source>
</evidence>
<dbReference type="GO" id="GO:0003678">
    <property type="term" value="F:DNA helicase activity"/>
    <property type="evidence" value="ECO:0007669"/>
    <property type="project" value="UniProtKB-EC"/>
</dbReference>
<keyword evidence="13" id="KW-0234">DNA repair</keyword>
<organism evidence="22 23">
    <name type="scientific">Helobdella robusta</name>
    <name type="common">Californian leech</name>
    <dbReference type="NCBI Taxonomy" id="6412"/>
    <lineage>
        <taxon>Eukaryota</taxon>
        <taxon>Metazoa</taxon>
        <taxon>Spiralia</taxon>
        <taxon>Lophotrochozoa</taxon>
        <taxon>Annelida</taxon>
        <taxon>Clitellata</taxon>
        <taxon>Hirudinea</taxon>
        <taxon>Rhynchobdellida</taxon>
        <taxon>Glossiphoniidae</taxon>
        <taxon>Helobdella</taxon>
    </lineage>
</organism>
<dbReference type="OrthoDB" id="271325at2759"/>
<keyword evidence="15" id="KW-0469">Meiosis</keyword>
<keyword evidence="12 18" id="KW-0238">DNA-binding</keyword>
<evidence type="ECO:0000313" key="21">
    <source>
        <dbReference type="EMBL" id="ESO09059.1"/>
    </source>
</evidence>
<evidence type="ECO:0000256" key="6">
    <source>
        <dbReference type="ARBA" id="ARBA00022763"/>
    </source>
</evidence>
<comment type="function">
    <text evidence="16">Probable DNA helicase that may play a role in DNA repair during meiosis.</text>
</comment>
<keyword evidence="19" id="KW-0472">Membrane</keyword>
<dbReference type="InterPro" id="IPR003593">
    <property type="entry name" value="AAA+_ATPase"/>
</dbReference>
<evidence type="ECO:0000256" key="17">
    <source>
        <dbReference type="ARBA" id="ARBA00069557"/>
    </source>
</evidence>
<dbReference type="PROSITE" id="PS00847">
    <property type="entry name" value="MCM_1"/>
    <property type="match status" value="1"/>
</dbReference>
<evidence type="ECO:0000256" key="10">
    <source>
        <dbReference type="ARBA" id="ARBA00022833"/>
    </source>
</evidence>
<dbReference type="InParanoid" id="T1G1M2"/>
<dbReference type="GO" id="GO:0003697">
    <property type="term" value="F:single-stranded DNA binding"/>
    <property type="evidence" value="ECO:0000318"/>
    <property type="project" value="GO_Central"/>
</dbReference>
<dbReference type="InterPro" id="IPR018525">
    <property type="entry name" value="MCM_CS"/>
</dbReference>
<keyword evidence="9" id="KW-0347">Helicase</keyword>
<dbReference type="KEGG" id="hro:HELRODRAFT_74084"/>
<dbReference type="FunFam" id="3.40.50.300:FF:002270">
    <property type="entry name" value="Probable DNA helicase MCM9"/>
    <property type="match status" value="1"/>
</dbReference>
<keyword evidence="4" id="KW-0479">Metal-binding</keyword>
<dbReference type="Pfam" id="PF17207">
    <property type="entry name" value="MCM_OB"/>
    <property type="match status" value="1"/>
</dbReference>
<dbReference type="GeneID" id="20214970"/>
<dbReference type="Gene3D" id="2.40.50.140">
    <property type="entry name" value="Nucleic acid-binding proteins"/>
    <property type="match status" value="1"/>
</dbReference>
<dbReference type="Pfam" id="PF00493">
    <property type="entry name" value="MCM"/>
    <property type="match status" value="1"/>
</dbReference>
<evidence type="ECO:0000256" key="9">
    <source>
        <dbReference type="ARBA" id="ARBA00022806"/>
    </source>
</evidence>
<keyword evidence="19" id="KW-1133">Transmembrane helix</keyword>
<dbReference type="EMBL" id="AMQM01003158">
    <property type="status" value="NOT_ANNOTATED_CDS"/>
    <property type="molecule type" value="Genomic_DNA"/>
</dbReference>
<evidence type="ECO:0000256" key="16">
    <source>
        <dbReference type="ARBA" id="ARBA00059876"/>
    </source>
</evidence>
<dbReference type="InterPro" id="IPR001208">
    <property type="entry name" value="MCM_dom"/>
</dbReference>
<dbReference type="InterPro" id="IPR033762">
    <property type="entry name" value="MCM_OB"/>
</dbReference>
<evidence type="ECO:0000256" key="13">
    <source>
        <dbReference type="ARBA" id="ARBA00023204"/>
    </source>
</evidence>
<dbReference type="GO" id="GO:0000724">
    <property type="term" value="P:double-strand break repair via homologous recombination"/>
    <property type="evidence" value="ECO:0000318"/>
    <property type="project" value="GO_Central"/>
</dbReference>
<dbReference type="Pfam" id="PF17855">
    <property type="entry name" value="MCM_lid"/>
    <property type="match status" value="1"/>
</dbReference>
<dbReference type="GO" id="GO:0051321">
    <property type="term" value="P:meiotic cell cycle"/>
    <property type="evidence" value="ECO:0007669"/>
    <property type="project" value="UniProtKB-KW"/>
</dbReference>
<dbReference type="PANTHER" id="PTHR11630">
    <property type="entry name" value="DNA REPLICATION LICENSING FACTOR MCM FAMILY MEMBER"/>
    <property type="match status" value="1"/>
</dbReference>
<evidence type="ECO:0000256" key="8">
    <source>
        <dbReference type="ARBA" id="ARBA00022801"/>
    </source>
</evidence>
<dbReference type="eggNOG" id="KOG0477">
    <property type="taxonomic scope" value="Eukaryota"/>
</dbReference>
<keyword evidence="3" id="KW-0235">DNA replication</keyword>
<protein>
    <recommendedName>
        <fullName evidence="17">Probable DNA helicase MCM9</fullName>
        <ecNumber evidence="2">3.6.4.12</ecNumber>
    </recommendedName>
</protein>
<evidence type="ECO:0000256" key="3">
    <source>
        <dbReference type="ARBA" id="ARBA00022705"/>
    </source>
</evidence>
<dbReference type="SMART" id="SM00350">
    <property type="entry name" value="MCM"/>
    <property type="match status" value="1"/>
</dbReference>
<dbReference type="GO" id="GO:0005524">
    <property type="term" value="F:ATP binding"/>
    <property type="evidence" value="ECO:0007669"/>
    <property type="project" value="UniProtKB-KW"/>
</dbReference>
<evidence type="ECO:0000256" key="4">
    <source>
        <dbReference type="ARBA" id="ARBA00022723"/>
    </source>
</evidence>
<evidence type="ECO:0000256" key="15">
    <source>
        <dbReference type="ARBA" id="ARBA00023254"/>
    </source>
</evidence>
<feature type="transmembrane region" description="Helical" evidence="19">
    <location>
        <begin position="593"/>
        <end position="617"/>
    </location>
</feature>
<keyword evidence="14" id="KW-0539">Nucleus</keyword>
<dbReference type="InterPro" id="IPR012340">
    <property type="entry name" value="NA-bd_OB-fold"/>
</dbReference>
<keyword evidence="6" id="KW-0227">DNA damage</keyword>
<dbReference type="PRINTS" id="PR01657">
    <property type="entry name" value="MCMFAMILY"/>
</dbReference>
<proteinExistence type="inferred from homology"/>
<dbReference type="OMA" id="HYVKQHF"/>
<dbReference type="PROSITE" id="PS50051">
    <property type="entry name" value="MCM_2"/>
    <property type="match status" value="1"/>
</dbReference>
<dbReference type="EnsemblMetazoa" id="HelroT74084">
    <property type="protein sequence ID" value="HelroP74084"/>
    <property type="gene ID" value="HelroG74084"/>
</dbReference>
<evidence type="ECO:0000313" key="22">
    <source>
        <dbReference type="EnsemblMetazoa" id="HelroP74084"/>
    </source>
</evidence>